<gene>
    <name evidence="15" type="primary">mycP</name>
    <name evidence="15" type="ORF">AB0E61_04685</name>
</gene>
<feature type="active site" description="Charge relay system" evidence="10">
    <location>
        <position position="264"/>
    </location>
</feature>
<evidence type="ECO:0000256" key="3">
    <source>
        <dbReference type="ARBA" id="ARBA00022475"/>
    </source>
</evidence>
<keyword evidence="7 10" id="KW-0720">Serine protease</keyword>
<feature type="region of interest" description="Disordered" evidence="12">
    <location>
        <begin position="323"/>
        <end position="343"/>
    </location>
</feature>
<dbReference type="PANTHER" id="PTHR43806">
    <property type="entry name" value="PEPTIDASE S8"/>
    <property type="match status" value="1"/>
</dbReference>
<dbReference type="InterPro" id="IPR000209">
    <property type="entry name" value="Peptidase_S8/S53_dom"/>
</dbReference>
<dbReference type="Pfam" id="PF00082">
    <property type="entry name" value="Peptidase_S8"/>
    <property type="match status" value="1"/>
</dbReference>
<feature type="active site" description="Charge relay system" evidence="10">
    <location>
        <position position="67"/>
    </location>
</feature>
<keyword evidence="6 10" id="KW-0378">Hydrolase</keyword>
<evidence type="ECO:0000256" key="10">
    <source>
        <dbReference type="PROSITE-ProRule" id="PRU01240"/>
    </source>
</evidence>
<organism evidence="15 16">
    <name type="scientific">Streptomyces catenulae</name>
    <dbReference type="NCBI Taxonomy" id="66875"/>
    <lineage>
        <taxon>Bacteria</taxon>
        <taxon>Bacillati</taxon>
        <taxon>Actinomycetota</taxon>
        <taxon>Actinomycetes</taxon>
        <taxon>Kitasatosporales</taxon>
        <taxon>Streptomycetaceae</taxon>
        <taxon>Streptomyces</taxon>
    </lineage>
</organism>
<comment type="similarity">
    <text evidence="2 10 11">Belongs to the peptidase S8 family.</text>
</comment>
<feature type="domain" description="Peptidase S8/S53" evidence="14">
    <location>
        <begin position="58"/>
        <end position="311"/>
    </location>
</feature>
<keyword evidence="3" id="KW-1003">Cell membrane</keyword>
<evidence type="ECO:0000313" key="16">
    <source>
        <dbReference type="Proteomes" id="UP001550853"/>
    </source>
</evidence>
<proteinExistence type="inferred from homology"/>
<keyword evidence="8 13" id="KW-1133">Transmembrane helix</keyword>
<dbReference type="InterPro" id="IPR022398">
    <property type="entry name" value="Peptidase_S8_His-AS"/>
</dbReference>
<evidence type="ECO:0000256" key="11">
    <source>
        <dbReference type="RuleBase" id="RU003355"/>
    </source>
</evidence>
<evidence type="ECO:0000313" key="15">
    <source>
        <dbReference type="EMBL" id="MEU3709383.1"/>
    </source>
</evidence>
<dbReference type="RefSeq" id="WP_245655122.1">
    <property type="nucleotide sequence ID" value="NZ_JBEZVI010000003.1"/>
</dbReference>
<dbReference type="InterPro" id="IPR023828">
    <property type="entry name" value="Peptidase_S8_Ser-AS"/>
</dbReference>
<dbReference type="InterPro" id="IPR036852">
    <property type="entry name" value="Peptidase_S8/S53_dom_sf"/>
</dbReference>
<evidence type="ECO:0000259" key="14">
    <source>
        <dbReference type="Pfam" id="PF00082"/>
    </source>
</evidence>
<dbReference type="SUPFAM" id="SSF52743">
    <property type="entry name" value="Subtilisin-like"/>
    <property type="match status" value="1"/>
</dbReference>
<dbReference type="PRINTS" id="PR00723">
    <property type="entry name" value="SUBTILISIN"/>
</dbReference>
<sequence length="397" mass="41341">MTTACTIALSGATALPAAADENVPLNSGECKFNTTDIKETPWSLQRLMTPQLWAHTKGQGVRVAVIDTGIDAGNDQIKPAIGSGGQTFVKGGNKTEDRVGHGTKVAGIIAAQPRASSGFYGLAPRAKVIPFQQTDQEKPGTADSLAKAINAAVAEGVDIINISQGTDASEELLPTLKAAVAKASKAKILIVASAGNDGASGKEKRMYPAAFQEFDNVLAVAASDRNNERAAFSQPGDYVDIAAPGVDMVSTVPDGGNCVDQGTSFAAPYAAGAAALLKSLHQDWTPQELIWHLEQTAERVNRGPDHNIGWGVIDPVAALNDTTRPTARPTPDKPAAQNTTKVQPAALTIGESPEDRRARISLYIVGGGLLAVAGVVGASIALRDWRRKNGLITRGGQ</sequence>
<dbReference type="GO" id="GO:0008233">
    <property type="term" value="F:peptidase activity"/>
    <property type="evidence" value="ECO:0007669"/>
    <property type="project" value="UniProtKB-KW"/>
</dbReference>
<evidence type="ECO:0000256" key="4">
    <source>
        <dbReference type="ARBA" id="ARBA00022670"/>
    </source>
</evidence>
<evidence type="ECO:0000256" key="12">
    <source>
        <dbReference type="SAM" id="MobiDB-lite"/>
    </source>
</evidence>
<evidence type="ECO:0000256" key="9">
    <source>
        <dbReference type="ARBA" id="ARBA00023136"/>
    </source>
</evidence>
<feature type="active site" description="Charge relay system" evidence="10">
    <location>
        <position position="101"/>
    </location>
</feature>
<name>A0ABV2YUG0_9ACTN</name>
<dbReference type="PANTHER" id="PTHR43806:SF11">
    <property type="entry name" value="CEREVISIN-RELATED"/>
    <property type="match status" value="1"/>
</dbReference>
<evidence type="ECO:0000256" key="13">
    <source>
        <dbReference type="SAM" id="Phobius"/>
    </source>
</evidence>
<dbReference type="InterPro" id="IPR023834">
    <property type="entry name" value="T7SS_pept_S8A_mycosin"/>
</dbReference>
<dbReference type="InterPro" id="IPR023827">
    <property type="entry name" value="Peptidase_S8_Asp-AS"/>
</dbReference>
<dbReference type="InterPro" id="IPR015500">
    <property type="entry name" value="Peptidase_S8_subtilisin-rel"/>
</dbReference>
<evidence type="ECO:0000256" key="8">
    <source>
        <dbReference type="ARBA" id="ARBA00022989"/>
    </source>
</evidence>
<comment type="caution">
    <text evidence="15">The sequence shown here is derived from an EMBL/GenBank/DDBJ whole genome shotgun (WGS) entry which is preliminary data.</text>
</comment>
<dbReference type="PROSITE" id="PS00136">
    <property type="entry name" value="SUBTILASE_ASP"/>
    <property type="match status" value="1"/>
</dbReference>
<reference evidence="15 16" key="1">
    <citation type="submission" date="2024-06" db="EMBL/GenBank/DDBJ databases">
        <title>The Natural Products Discovery Center: Release of the First 8490 Sequenced Strains for Exploring Actinobacteria Biosynthetic Diversity.</title>
        <authorList>
            <person name="Kalkreuter E."/>
            <person name="Kautsar S.A."/>
            <person name="Yang D."/>
            <person name="Bader C.D."/>
            <person name="Teijaro C.N."/>
            <person name="Fluegel L."/>
            <person name="Davis C.M."/>
            <person name="Simpson J.R."/>
            <person name="Lauterbach L."/>
            <person name="Steele A.D."/>
            <person name="Gui C."/>
            <person name="Meng S."/>
            <person name="Li G."/>
            <person name="Viehrig K."/>
            <person name="Ye F."/>
            <person name="Su P."/>
            <person name="Kiefer A.F."/>
            <person name="Nichols A."/>
            <person name="Cepeda A.J."/>
            <person name="Yan W."/>
            <person name="Fan B."/>
            <person name="Jiang Y."/>
            <person name="Adhikari A."/>
            <person name="Zheng C.-J."/>
            <person name="Schuster L."/>
            <person name="Cowan T.M."/>
            <person name="Smanski M.J."/>
            <person name="Chevrette M.G."/>
            <person name="De Carvalho L.P.S."/>
            <person name="Shen B."/>
        </authorList>
    </citation>
    <scope>NUCLEOTIDE SEQUENCE [LARGE SCALE GENOMIC DNA]</scope>
    <source>
        <strain evidence="15 16">NPDC033039</strain>
    </source>
</reference>
<feature type="compositionally biased region" description="Low complexity" evidence="12">
    <location>
        <begin position="323"/>
        <end position="336"/>
    </location>
</feature>
<dbReference type="EMBL" id="JBEZVI010000003">
    <property type="protein sequence ID" value="MEU3709383.1"/>
    <property type="molecule type" value="Genomic_DNA"/>
</dbReference>
<dbReference type="InterPro" id="IPR050131">
    <property type="entry name" value="Peptidase_S8_subtilisin-like"/>
</dbReference>
<feature type="transmembrane region" description="Helical" evidence="13">
    <location>
        <begin position="360"/>
        <end position="382"/>
    </location>
</feature>
<keyword evidence="16" id="KW-1185">Reference proteome</keyword>
<comment type="subcellular location">
    <subcellularLocation>
        <location evidence="1">Cell membrane</location>
        <topology evidence="1">Single-pass membrane protein</topology>
    </subcellularLocation>
</comment>
<evidence type="ECO:0000256" key="2">
    <source>
        <dbReference type="ARBA" id="ARBA00011073"/>
    </source>
</evidence>
<dbReference type="NCBIfam" id="TIGR03921">
    <property type="entry name" value="T7SS_mycosin"/>
    <property type="match status" value="1"/>
</dbReference>
<dbReference type="PROSITE" id="PS51892">
    <property type="entry name" value="SUBTILASE"/>
    <property type="match status" value="1"/>
</dbReference>
<dbReference type="PROSITE" id="PS00137">
    <property type="entry name" value="SUBTILASE_HIS"/>
    <property type="match status" value="1"/>
</dbReference>
<dbReference type="Gene3D" id="3.40.50.200">
    <property type="entry name" value="Peptidase S8/S53 domain"/>
    <property type="match status" value="1"/>
</dbReference>
<evidence type="ECO:0000256" key="6">
    <source>
        <dbReference type="ARBA" id="ARBA00022801"/>
    </source>
</evidence>
<keyword evidence="5 13" id="KW-0812">Transmembrane</keyword>
<evidence type="ECO:0000256" key="7">
    <source>
        <dbReference type="ARBA" id="ARBA00022825"/>
    </source>
</evidence>
<protein>
    <submittedName>
        <fullName evidence="15">Type VII secretion-associated serine protease mycosin</fullName>
    </submittedName>
</protein>
<keyword evidence="9 13" id="KW-0472">Membrane</keyword>
<accession>A0ABV2YUG0</accession>
<dbReference type="GO" id="GO:0006508">
    <property type="term" value="P:proteolysis"/>
    <property type="evidence" value="ECO:0007669"/>
    <property type="project" value="UniProtKB-KW"/>
</dbReference>
<dbReference type="Proteomes" id="UP001550853">
    <property type="component" value="Unassembled WGS sequence"/>
</dbReference>
<dbReference type="PROSITE" id="PS00138">
    <property type="entry name" value="SUBTILASE_SER"/>
    <property type="match status" value="1"/>
</dbReference>
<evidence type="ECO:0000256" key="5">
    <source>
        <dbReference type="ARBA" id="ARBA00022692"/>
    </source>
</evidence>
<keyword evidence="4 10" id="KW-0645">Protease</keyword>
<evidence type="ECO:0000256" key="1">
    <source>
        <dbReference type="ARBA" id="ARBA00004162"/>
    </source>
</evidence>